<dbReference type="EMBL" id="BSXW01000181">
    <property type="protein sequence ID" value="GMF14089.1"/>
    <property type="molecule type" value="Genomic_DNA"/>
</dbReference>
<protein>
    <submittedName>
        <fullName evidence="1">Unnamed protein product</fullName>
    </submittedName>
</protein>
<sequence length="87" mass="9802">MKMNFLNPAYECYYDLWRNHGTSKEEGFAGNYGPSKQLFTPATPSLLGLLSKTSKWINSVAVVRAIQRQKPVDAEAFKDCMNALVRS</sequence>
<accession>A0A9W6TJM8</accession>
<keyword evidence="2" id="KW-1185">Reference proteome</keyword>
<reference evidence="1" key="1">
    <citation type="submission" date="2023-04" db="EMBL/GenBank/DDBJ databases">
        <title>Phytophthora lilii NBRC 32176.</title>
        <authorList>
            <person name="Ichikawa N."/>
            <person name="Sato H."/>
            <person name="Tonouchi N."/>
        </authorList>
    </citation>
    <scope>NUCLEOTIDE SEQUENCE</scope>
    <source>
        <strain evidence="1">NBRC 32176</strain>
    </source>
</reference>
<name>A0A9W6TJM8_9STRA</name>
<proteinExistence type="predicted"/>
<dbReference type="Proteomes" id="UP001165083">
    <property type="component" value="Unassembled WGS sequence"/>
</dbReference>
<organism evidence="1 2">
    <name type="scientific">Phytophthora lilii</name>
    <dbReference type="NCBI Taxonomy" id="2077276"/>
    <lineage>
        <taxon>Eukaryota</taxon>
        <taxon>Sar</taxon>
        <taxon>Stramenopiles</taxon>
        <taxon>Oomycota</taxon>
        <taxon>Peronosporomycetes</taxon>
        <taxon>Peronosporales</taxon>
        <taxon>Peronosporaceae</taxon>
        <taxon>Phytophthora</taxon>
    </lineage>
</organism>
<evidence type="ECO:0000313" key="2">
    <source>
        <dbReference type="Proteomes" id="UP001165083"/>
    </source>
</evidence>
<comment type="caution">
    <text evidence="1">The sequence shown here is derived from an EMBL/GenBank/DDBJ whole genome shotgun (WGS) entry which is preliminary data.</text>
</comment>
<evidence type="ECO:0000313" key="1">
    <source>
        <dbReference type="EMBL" id="GMF14089.1"/>
    </source>
</evidence>
<dbReference type="AlphaFoldDB" id="A0A9W6TJM8"/>
<gene>
    <name evidence="1" type="ORF">Plil01_000449800</name>
</gene>